<keyword evidence="2" id="KW-0238">DNA-binding</keyword>
<dbReference type="Pfam" id="PF01022">
    <property type="entry name" value="HTH_5"/>
    <property type="match status" value="1"/>
</dbReference>
<dbReference type="GO" id="GO:0003700">
    <property type="term" value="F:DNA-binding transcription factor activity"/>
    <property type="evidence" value="ECO:0007669"/>
    <property type="project" value="InterPro"/>
</dbReference>
<evidence type="ECO:0000259" key="4">
    <source>
        <dbReference type="PROSITE" id="PS50987"/>
    </source>
</evidence>
<dbReference type="PANTHER" id="PTHR33154:SF33">
    <property type="entry name" value="TRANSCRIPTIONAL REPRESSOR SDPR"/>
    <property type="match status" value="1"/>
</dbReference>
<dbReference type="PROSITE" id="PS50987">
    <property type="entry name" value="HTH_ARSR_2"/>
    <property type="match status" value="1"/>
</dbReference>
<evidence type="ECO:0000256" key="3">
    <source>
        <dbReference type="ARBA" id="ARBA00023163"/>
    </source>
</evidence>
<gene>
    <name evidence="5" type="ORF">BD821_10868</name>
</gene>
<keyword evidence="1" id="KW-0805">Transcription regulation</keyword>
<dbReference type="OrthoDB" id="9798835at2"/>
<dbReference type="RefSeq" id="WP_104409886.1">
    <property type="nucleotide sequence ID" value="NZ_PTIS01000008.1"/>
</dbReference>
<evidence type="ECO:0000256" key="1">
    <source>
        <dbReference type="ARBA" id="ARBA00023015"/>
    </source>
</evidence>
<keyword evidence="3" id="KW-0804">Transcription</keyword>
<evidence type="ECO:0000313" key="6">
    <source>
        <dbReference type="Proteomes" id="UP000239863"/>
    </source>
</evidence>
<dbReference type="InterPro" id="IPR001845">
    <property type="entry name" value="HTH_ArsR_DNA-bd_dom"/>
</dbReference>
<dbReference type="STRING" id="37659.GCA_000703125_00512"/>
<organism evidence="5 6">
    <name type="scientific">Clostridium algidicarnis DSM 15099</name>
    <dbReference type="NCBI Taxonomy" id="1121295"/>
    <lineage>
        <taxon>Bacteria</taxon>
        <taxon>Bacillati</taxon>
        <taxon>Bacillota</taxon>
        <taxon>Clostridia</taxon>
        <taxon>Eubacteriales</taxon>
        <taxon>Clostridiaceae</taxon>
        <taxon>Clostridium</taxon>
    </lineage>
</organism>
<dbReference type="SUPFAM" id="SSF46785">
    <property type="entry name" value="Winged helix' DNA-binding domain"/>
    <property type="match status" value="1"/>
</dbReference>
<dbReference type="Proteomes" id="UP000239863">
    <property type="component" value="Unassembled WGS sequence"/>
</dbReference>
<dbReference type="InterPro" id="IPR036390">
    <property type="entry name" value="WH_DNA-bd_sf"/>
</dbReference>
<dbReference type="EMBL" id="PTIS01000008">
    <property type="protein sequence ID" value="PPK48307.1"/>
    <property type="molecule type" value="Genomic_DNA"/>
</dbReference>
<comment type="caution">
    <text evidence="5">The sequence shown here is derived from an EMBL/GenBank/DDBJ whole genome shotgun (WGS) entry which is preliminary data.</text>
</comment>
<evidence type="ECO:0000313" key="5">
    <source>
        <dbReference type="EMBL" id="PPK48307.1"/>
    </source>
</evidence>
<dbReference type="NCBIfam" id="NF033788">
    <property type="entry name" value="HTH_metalloreg"/>
    <property type="match status" value="1"/>
</dbReference>
<dbReference type="InterPro" id="IPR051081">
    <property type="entry name" value="HTH_MetalResp_TranReg"/>
</dbReference>
<dbReference type="PANTHER" id="PTHR33154">
    <property type="entry name" value="TRANSCRIPTIONAL REGULATOR, ARSR FAMILY"/>
    <property type="match status" value="1"/>
</dbReference>
<dbReference type="InterPro" id="IPR011991">
    <property type="entry name" value="ArsR-like_HTH"/>
</dbReference>
<dbReference type="AlphaFoldDB" id="A0A2S6FXH8"/>
<dbReference type="InterPro" id="IPR036388">
    <property type="entry name" value="WH-like_DNA-bd_sf"/>
</dbReference>
<sequence>MDLIQILKALADENRMRILNVLKNGEMCVGEIEHVLDINQSNASRHLNKLGALNLVSYEKKAQWVYYKINEEMLTDYKFLEELINNELKGIDIYNKDLEKLSEYRKSGITCETLKECDINSKSPCNCK</sequence>
<dbReference type="SMART" id="SM00418">
    <property type="entry name" value="HTH_ARSR"/>
    <property type="match status" value="1"/>
</dbReference>
<name>A0A2S6FXH8_9CLOT</name>
<accession>A0A2S6FXH8</accession>
<evidence type="ECO:0000256" key="2">
    <source>
        <dbReference type="ARBA" id="ARBA00023125"/>
    </source>
</evidence>
<dbReference type="CDD" id="cd00090">
    <property type="entry name" value="HTH_ARSR"/>
    <property type="match status" value="1"/>
</dbReference>
<reference evidence="5 6" key="1">
    <citation type="submission" date="2018-02" db="EMBL/GenBank/DDBJ databases">
        <title>Genomic Encyclopedia of Archaeal and Bacterial Type Strains, Phase II (KMG-II): from individual species to whole genera.</title>
        <authorList>
            <person name="Goeker M."/>
        </authorList>
    </citation>
    <scope>NUCLEOTIDE SEQUENCE [LARGE SCALE GENOMIC DNA]</scope>
    <source>
        <strain evidence="5 6">DSM 15099</strain>
    </source>
</reference>
<proteinExistence type="predicted"/>
<protein>
    <submittedName>
        <fullName evidence="5">ArsR family transcriptional regulator</fullName>
    </submittedName>
</protein>
<feature type="domain" description="HTH arsR-type" evidence="4">
    <location>
        <begin position="1"/>
        <end position="89"/>
    </location>
</feature>
<dbReference type="Gene3D" id="1.10.10.10">
    <property type="entry name" value="Winged helix-like DNA-binding domain superfamily/Winged helix DNA-binding domain"/>
    <property type="match status" value="1"/>
</dbReference>
<dbReference type="PRINTS" id="PR00778">
    <property type="entry name" value="HTHARSR"/>
</dbReference>
<dbReference type="GO" id="GO:0003677">
    <property type="term" value="F:DNA binding"/>
    <property type="evidence" value="ECO:0007669"/>
    <property type="project" value="UniProtKB-KW"/>
</dbReference>